<dbReference type="AlphaFoldDB" id="A0A1N6KG37"/>
<dbReference type="InterPro" id="IPR036390">
    <property type="entry name" value="WH_DNA-bd_sf"/>
</dbReference>
<evidence type="ECO:0000313" key="3">
    <source>
        <dbReference type="Proteomes" id="UP000184693"/>
    </source>
</evidence>
<dbReference type="SUPFAM" id="SSF46785">
    <property type="entry name" value="Winged helix' DNA-binding domain"/>
    <property type="match status" value="1"/>
</dbReference>
<reference evidence="2 3" key="1">
    <citation type="submission" date="2016-11" db="EMBL/GenBank/DDBJ databases">
        <authorList>
            <person name="Jaros S."/>
            <person name="Januszkiewicz K."/>
            <person name="Wedrychowicz H."/>
        </authorList>
    </citation>
    <scope>NUCLEOTIDE SEQUENCE [LARGE SCALE GENOMIC DNA]</scope>
    <source>
        <strain evidence="2 3">GAS86</strain>
    </source>
</reference>
<name>A0A1N6KG37_9BURK</name>
<dbReference type="EMBL" id="FSRM01000002">
    <property type="protein sequence ID" value="SIO55525.1"/>
    <property type="molecule type" value="Genomic_DNA"/>
</dbReference>
<dbReference type="SMART" id="SM00347">
    <property type="entry name" value="HTH_MARR"/>
    <property type="match status" value="1"/>
</dbReference>
<gene>
    <name evidence="2" type="ORF">SAMN05444168_7111</name>
</gene>
<dbReference type="InterPro" id="IPR039422">
    <property type="entry name" value="MarR/SlyA-like"/>
</dbReference>
<accession>A0A1N6KG37</accession>
<dbReference type="GO" id="GO:0006950">
    <property type="term" value="P:response to stress"/>
    <property type="evidence" value="ECO:0007669"/>
    <property type="project" value="TreeGrafter"/>
</dbReference>
<evidence type="ECO:0000259" key="1">
    <source>
        <dbReference type="SMART" id="SM00347"/>
    </source>
</evidence>
<dbReference type="InterPro" id="IPR036388">
    <property type="entry name" value="WH-like_DNA-bd_sf"/>
</dbReference>
<dbReference type="Proteomes" id="UP000184693">
    <property type="component" value="Unassembled WGS sequence"/>
</dbReference>
<proteinExistence type="predicted"/>
<dbReference type="InterPro" id="IPR000835">
    <property type="entry name" value="HTH_MarR-typ"/>
</dbReference>
<dbReference type="GO" id="GO:0003700">
    <property type="term" value="F:DNA-binding transcription factor activity"/>
    <property type="evidence" value="ECO:0007669"/>
    <property type="project" value="InterPro"/>
</dbReference>
<evidence type="ECO:0000313" key="2">
    <source>
        <dbReference type="EMBL" id="SIO55525.1"/>
    </source>
</evidence>
<sequence length="177" mass="19202">MTQRTENLLGVLALLVTDEMNALNTVAALAGPTARAMLNAVGQYPDSSIEVLRDAVDLSHPAAVRAVAGLVEAGLIEKKPGPDKRAVALALTATGKREAKRMQTARERMLQRVVSRLDADERIVFEDLLIKILWHETRDPAHAMQLCRLCDEGPCLKAGCPVECRDQGLPMPQRSGA</sequence>
<protein>
    <submittedName>
        <fullName evidence="2">Transcriptional regulator, MarR family</fullName>
    </submittedName>
</protein>
<dbReference type="RefSeq" id="WP_074268833.1">
    <property type="nucleotide sequence ID" value="NZ_FSRM01000002.1"/>
</dbReference>
<feature type="domain" description="HTH marR-type" evidence="1">
    <location>
        <begin position="27"/>
        <end position="122"/>
    </location>
</feature>
<dbReference type="PANTHER" id="PTHR33164">
    <property type="entry name" value="TRANSCRIPTIONAL REGULATOR, MARR FAMILY"/>
    <property type="match status" value="1"/>
</dbReference>
<dbReference type="Pfam" id="PF12802">
    <property type="entry name" value="MarR_2"/>
    <property type="match status" value="1"/>
</dbReference>
<organism evidence="2 3">
    <name type="scientific">Paraburkholderia phenazinium</name>
    <dbReference type="NCBI Taxonomy" id="60549"/>
    <lineage>
        <taxon>Bacteria</taxon>
        <taxon>Pseudomonadati</taxon>
        <taxon>Pseudomonadota</taxon>
        <taxon>Betaproteobacteria</taxon>
        <taxon>Burkholderiales</taxon>
        <taxon>Burkholderiaceae</taxon>
        <taxon>Paraburkholderia</taxon>
    </lineage>
</organism>
<dbReference type="PANTHER" id="PTHR33164:SF43">
    <property type="entry name" value="HTH-TYPE TRANSCRIPTIONAL REPRESSOR YETL"/>
    <property type="match status" value="1"/>
</dbReference>
<dbReference type="OrthoDB" id="32523at2"/>
<dbReference type="Gene3D" id="1.10.10.10">
    <property type="entry name" value="Winged helix-like DNA-binding domain superfamily/Winged helix DNA-binding domain"/>
    <property type="match status" value="1"/>
</dbReference>